<reference evidence="1" key="1">
    <citation type="submission" date="2020-03" db="EMBL/GenBank/DDBJ databases">
        <authorList>
            <person name="Weist P."/>
        </authorList>
    </citation>
    <scope>NUCLEOTIDE SEQUENCE</scope>
</reference>
<dbReference type="AlphaFoldDB" id="A0A9N7TS54"/>
<comment type="caution">
    <text evidence="1">The sequence shown here is derived from an EMBL/GenBank/DDBJ whole genome shotgun (WGS) entry which is preliminary data.</text>
</comment>
<dbReference type="EMBL" id="CADEAL010000224">
    <property type="protein sequence ID" value="CAB1416728.1"/>
    <property type="molecule type" value="Genomic_DNA"/>
</dbReference>
<evidence type="ECO:0000313" key="1">
    <source>
        <dbReference type="EMBL" id="CAB1416728.1"/>
    </source>
</evidence>
<sequence>MWCEQGADEKAWPAPKSLPLPSVRAQAWKAGGHNIVEQISSNLSVLVRGLRREDCSPVPSPPVPRISPVYPSQCQHTARRMKCRRGVRAAGISAFTQTAHVCSQQARALPWRKELSGEELAQGWPDPTCTLTATAQRGMVAESSPFRTLQASLINHKNEAQLVDPRLPPLTQGKCGIVPPRQSPSGCEWPSNQALPFTAAGLQRAAGLTSEGPASPLPVLWDPSTSFRGQMRYVRPARGRHRASDESRC</sequence>
<keyword evidence="2" id="KW-1185">Reference proteome</keyword>
<organism evidence="1 2">
    <name type="scientific">Pleuronectes platessa</name>
    <name type="common">European plaice</name>
    <dbReference type="NCBI Taxonomy" id="8262"/>
    <lineage>
        <taxon>Eukaryota</taxon>
        <taxon>Metazoa</taxon>
        <taxon>Chordata</taxon>
        <taxon>Craniata</taxon>
        <taxon>Vertebrata</taxon>
        <taxon>Euteleostomi</taxon>
        <taxon>Actinopterygii</taxon>
        <taxon>Neopterygii</taxon>
        <taxon>Teleostei</taxon>
        <taxon>Neoteleostei</taxon>
        <taxon>Acanthomorphata</taxon>
        <taxon>Carangaria</taxon>
        <taxon>Pleuronectiformes</taxon>
        <taxon>Pleuronectoidei</taxon>
        <taxon>Pleuronectidae</taxon>
        <taxon>Pleuronectes</taxon>
    </lineage>
</organism>
<protein>
    <submittedName>
        <fullName evidence="1">Uncharacterized protein</fullName>
    </submittedName>
</protein>
<accession>A0A9N7TS54</accession>
<gene>
    <name evidence="1" type="ORF">PLEPLA_LOCUS4519</name>
</gene>
<evidence type="ECO:0000313" key="2">
    <source>
        <dbReference type="Proteomes" id="UP001153269"/>
    </source>
</evidence>
<proteinExistence type="predicted"/>
<dbReference type="Proteomes" id="UP001153269">
    <property type="component" value="Unassembled WGS sequence"/>
</dbReference>
<name>A0A9N7TS54_PLEPL</name>